<dbReference type="Gene3D" id="1.10.225.10">
    <property type="entry name" value="Saposin-like"/>
    <property type="match status" value="1"/>
</dbReference>
<dbReference type="InParanoid" id="A0A803JNX7"/>
<dbReference type="InterPro" id="IPR008139">
    <property type="entry name" value="SaposinB_dom"/>
</dbReference>
<feature type="signal peptide" evidence="2">
    <location>
        <begin position="1"/>
        <end position="22"/>
    </location>
</feature>
<dbReference type="Pfam" id="PF00657">
    <property type="entry name" value="Lipase_GDSL"/>
    <property type="match status" value="1"/>
</dbReference>
<name>A0A803JNX7_XENTR</name>
<dbReference type="PANTHER" id="PTHR15010:SF0">
    <property type="entry name" value="ACYLOXYACYL HYDROLASE"/>
    <property type="match status" value="1"/>
</dbReference>
<dbReference type="Bgee" id="ENSXETG00000036419">
    <property type="expression patterns" value="Expressed in liver and 7 other cell types or tissues"/>
</dbReference>
<reference evidence="4" key="2">
    <citation type="submission" date="2021-03" db="UniProtKB">
        <authorList>
            <consortium name="Ensembl"/>
        </authorList>
    </citation>
    <scope>IDENTIFICATION</scope>
</reference>
<dbReference type="InterPro" id="IPR048593">
    <property type="entry name" value="AOAH_Saposin_N"/>
</dbReference>
<reference evidence="4" key="1">
    <citation type="journal article" date="2010" name="Science">
        <title>The genome of the Western clawed frog Xenopus tropicalis.</title>
        <authorList>
            <person name="Hellsten U."/>
            <person name="Harland R.M."/>
            <person name="Gilchrist M.J."/>
            <person name="Hendrix D."/>
            <person name="Jurka J."/>
            <person name="Kapitonov V."/>
            <person name="Ovcharenko I."/>
            <person name="Putnam N.H."/>
            <person name="Shu S."/>
            <person name="Taher L."/>
            <person name="Blitz I.L."/>
            <person name="Blumberg B."/>
            <person name="Dichmann D.S."/>
            <person name="Dubchak I."/>
            <person name="Amaya E."/>
            <person name="Detter J.C."/>
            <person name="Fletcher R."/>
            <person name="Gerhard D.S."/>
            <person name="Goodstein D."/>
            <person name="Graves T."/>
            <person name="Grigoriev I.V."/>
            <person name="Grimwood J."/>
            <person name="Kawashima T."/>
            <person name="Lindquist E."/>
            <person name="Lucas S.M."/>
            <person name="Mead P.E."/>
            <person name="Mitros T."/>
            <person name="Ogino H."/>
            <person name="Ohta Y."/>
            <person name="Poliakov A.V."/>
            <person name="Pollet N."/>
            <person name="Robert J."/>
            <person name="Salamov A."/>
            <person name="Sater A.K."/>
            <person name="Schmutz J."/>
            <person name="Terry A."/>
            <person name="Vize P.D."/>
            <person name="Warren W.C."/>
            <person name="Wells D."/>
            <person name="Wills A."/>
            <person name="Wilson R.K."/>
            <person name="Zimmerman L.B."/>
            <person name="Zorn A.M."/>
            <person name="Grainger R."/>
            <person name="Grammer T."/>
            <person name="Khokha M.K."/>
            <person name="Richardson P.M."/>
            <person name="Rokhsar D.S."/>
        </authorList>
    </citation>
    <scope>NUCLEOTIDE SEQUENCE [LARGE SCALE GENOMIC DNA]</scope>
    <source>
        <strain evidence="4">Nigerian</strain>
    </source>
</reference>
<dbReference type="Ensembl" id="ENSXETT00000113496">
    <property type="protein sequence ID" value="ENSXETP00000109645"/>
    <property type="gene ID" value="ENSXETG00000036419"/>
</dbReference>
<dbReference type="GeneTree" id="ENSGT00390000008427"/>
<evidence type="ECO:0000313" key="4">
    <source>
        <dbReference type="Ensembl" id="ENSXETP00000109645"/>
    </source>
</evidence>
<dbReference type="InterPro" id="IPR001087">
    <property type="entry name" value="GDSL"/>
</dbReference>
<dbReference type="PANTHER" id="PTHR15010">
    <property type="entry name" value="ACYLOXYACYL HYDROLASE"/>
    <property type="match status" value="1"/>
</dbReference>
<keyword evidence="2" id="KW-0732">Signal</keyword>
<dbReference type="Pfam" id="PF20825">
    <property type="entry name" value="Saposin"/>
    <property type="match status" value="1"/>
</dbReference>
<dbReference type="FunCoup" id="A0A803JNX7">
    <property type="interactions" value="85"/>
</dbReference>
<feature type="chain" id="PRO_5031191688" evidence="2">
    <location>
        <begin position="23"/>
        <end position="594"/>
    </location>
</feature>
<dbReference type="Gene3D" id="3.40.50.1110">
    <property type="entry name" value="SGNH hydrolase"/>
    <property type="match status" value="1"/>
</dbReference>
<dbReference type="AlphaFoldDB" id="A0A803JNX7"/>
<organism evidence="4">
    <name type="scientific">Xenopus tropicalis</name>
    <name type="common">Western clawed frog</name>
    <name type="synonym">Silurana tropicalis</name>
    <dbReference type="NCBI Taxonomy" id="8364"/>
    <lineage>
        <taxon>Eukaryota</taxon>
        <taxon>Metazoa</taxon>
        <taxon>Chordata</taxon>
        <taxon>Craniata</taxon>
        <taxon>Vertebrata</taxon>
        <taxon>Euteleostomi</taxon>
        <taxon>Amphibia</taxon>
        <taxon>Batrachia</taxon>
        <taxon>Anura</taxon>
        <taxon>Pipoidea</taxon>
        <taxon>Pipidae</taxon>
        <taxon>Xenopodinae</taxon>
        <taxon>Xenopus</taxon>
        <taxon>Silurana</taxon>
    </lineage>
</organism>
<dbReference type="InterPro" id="IPR039676">
    <property type="entry name" value="AOAH"/>
</dbReference>
<accession>A0A803JNX7</accession>
<sequence length="594" mass="67619">MKTKGTAVFLCLLFILMPFLEGNEFKFSHGNVGPNHTPIDLPFVSNRYTCIGCVLMVTIIEQLAQVHNNSVQEAMTTLCGYLPDYLNRLVLIITKEEARLRSTCIVLAELFGPDLIKLINHKLNADVICHAVQLCSNDPVQPFCHVFQKPKAGLKRSIKYAQWILKESSIMRNTEFLSLYLRKICNQPLLKGLCETKSSLPMLDIDQDNFSVFPSLRGYHWRGRDCNDTDNSFYPGRRPEDWDLIRDSNCNGIWGFDPEDKIPYEKKFCDGTDSRGIMVLGDSAAAHFHIPPEWLTAINMSEQTFSNLPVAISNEFDWPQLSMYTGYQNSTIGGWTESIYLQLRKNNLCNHRDYQNLAKNGYSSDNLRNTNSLSRDQELDKPAVVFYAVIGNDVCNSHADTLKHMTTPKQMKLNVMTTLEHLDTLLPKGSHVVLVALAAGHLLWDILHDKYHPIGQLNKDVTYNQLYGFLSCLESNPCEGWMNKNETLRNLTTERANQLSDVLKEIAVSQKFHNFDVIYIGRIYERVFAKWRQMGKDPVDLIEPVDGFHPNQIASALGADLIWKEVVNMRPEVFGKNNPYNEEITAIFGDQGGH</sequence>
<evidence type="ECO:0000259" key="3">
    <source>
        <dbReference type="PROSITE" id="PS50015"/>
    </source>
</evidence>
<dbReference type="SUPFAM" id="SSF47862">
    <property type="entry name" value="Saposin"/>
    <property type="match status" value="1"/>
</dbReference>
<protein>
    <submittedName>
        <fullName evidence="4">Acyloxyacyl hydrolase</fullName>
    </submittedName>
</protein>
<dbReference type="GO" id="GO:0050528">
    <property type="term" value="F:acyloxyacyl hydrolase activity"/>
    <property type="evidence" value="ECO:0007669"/>
    <property type="project" value="InterPro"/>
</dbReference>
<dbReference type="PROSITE" id="PS50015">
    <property type="entry name" value="SAP_B"/>
    <property type="match status" value="1"/>
</dbReference>
<dbReference type="InterPro" id="IPR011001">
    <property type="entry name" value="Saposin-like"/>
</dbReference>
<dbReference type="SUPFAM" id="SSF52266">
    <property type="entry name" value="SGNH hydrolase"/>
    <property type="match status" value="1"/>
</dbReference>
<evidence type="ECO:0000256" key="1">
    <source>
        <dbReference type="ARBA" id="ARBA00023157"/>
    </source>
</evidence>
<evidence type="ECO:0000256" key="2">
    <source>
        <dbReference type="SAM" id="SignalP"/>
    </source>
</evidence>
<proteinExistence type="predicted"/>
<dbReference type="InterPro" id="IPR036514">
    <property type="entry name" value="SGNH_hydro_sf"/>
</dbReference>
<dbReference type="SMART" id="SM00741">
    <property type="entry name" value="SapB"/>
    <property type="match status" value="1"/>
</dbReference>
<keyword evidence="1" id="KW-1015">Disulfide bond</keyword>
<feature type="domain" description="Saposin B-type" evidence="3">
    <location>
        <begin position="46"/>
        <end position="139"/>
    </location>
</feature>
<gene>
    <name evidence="4" type="primary">aoah</name>
</gene>